<proteinExistence type="predicted"/>
<protein>
    <submittedName>
        <fullName evidence="1">Uncharacterized protein</fullName>
    </submittedName>
</protein>
<sequence length="96" mass="11563">MRKFDFDSKFEFNILDIKNLIERLMVENYNIDRIQNIFGISKNQLQQILKYKFQQPIMNSEKKDSDLTEDEMIVGVSNYSYDQLSPEEKNIFDKLK</sequence>
<dbReference type="EMBL" id="LR796564">
    <property type="protein sequence ID" value="CAB4151842.1"/>
    <property type="molecule type" value="Genomic_DNA"/>
</dbReference>
<evidence type="ECO:0000313" key="1">
    <source>
        <dbReference type="EMBL" id="CAB4151842.1"/>
    </source>
</evidence>
<gene>
    <name evidence="1" type="ORF">UFOVP597_37</name>
</gene>
<reference evidence="1" key="1">
    <citation type="submission" date="2020-04" db="EMBL/GenBank/DDBJ databases">
        <authorList>
            <person name="Chiriac C."/>
            <person name="Salcher M."/>
            <person name="Ghai R."/>
            <person name="Kavagutti S V."/>
        </authorList>
    </citation>
    <scope>NUCLEOTIDE SEQUENCE</scope>
</reference>
<name>A0A6J5MZF5_9CAUD</name>
<accession>A0A6J5MZF5</accession>
<organism evidence="1">
    <name type="scientific">uncultured Caudovirales phage</name>
    <dbReference type="NCBI Taxonomy" id="2100421"/>
    <lineage>
        <taxon>Viruses</taxon>
        <taxon>Duplodnaviria</taxon>
        <taxon>Heunggongvirae</taxon>
        <taxon>Uroviricota</taxon>
        <taxon>Caudoviricetes</taxon>
        <taxon>Peduoviridae</taxon>
        <taxon>Maltschvirus</taxon>
        <taxon>Maltschvirus maltsch</taxon>
    </lineage>
</organism>